<comment type="caution">
    <text evidence="2">The sequence shown here is derived from an EMBL/GenBank/DDBJ whole genome shotgun (WGS) entry which is preliminary data.</text>
</comment>
<feature type="region of interest" description="Disordered" evidence="1">
    <location>
        <begin position="1"/>
        <end position="85"/>
    </location>
</feature>
<accession>A0AAD7T7I5</accession>
<reference evidence="2" key="1">
    <citation type="journal article" date="2023" name="Science">
        <title>Genome structures resolve the early diversification of teleost fishes.</title>
        <authorList>
            <person name="Parey E."/>
            <person name="Louis A."/>
            <person name="Montfort J."/>
            <person name="Bouchez O."/>
            <person name="Roques C."/>
            <person name="Iampietro C."/>
            <person name="Lluch J."/>
            <person name="Castinel A."/>
            <person name="Donnadieu C."/>
            <person name="Desvignes T."/>
            <person name="Floi Bucao C."/>
            <person name="Jouanno E."/>
            <person name="Wen M."/>
            <person name="Mejri S."/>
            <person name="Dirks R."/>
            <person name="Jansen H."/>
            <person name="Henkel C."/>
            <person name="Chen W.J."/>
            <person name="Zahm M."/>
            <person name="Cabau C."/>
            <person name="Klopp C."/>
            <person name="Thompson A.W."/>
            <person name="Robinson-Rechavi M."/>
            <person name="Braasch I."/>
            <person name="Lecointre G."/>
            <person name="Bobe J."/>
            <person name="Postlethwait J.H."/>
            <person name="Berthelot C."/>
            <person name="Roest Crollius H."/>
            <person name="Guiguen Y."/>
        </authorList>
    </citation>
    <scope>NUCLEOTIDE SEQUENCE</scope>
    <source>
        <strain evidence="2">NC1722</strain>
    </source>
</reference>
<dbReference type="AlphaFoldDB" id="A0AAD7T7I5"/>
<feature type="compositionally biased region" description="Polar residues" evidence="1">
    <location>
        <begin position="50"/>
        <end position="60"/>
    </location>
</feature>
<sequence length="85" mass="8629">MGDGLNLEPKPGGSDCSGSGQGKGNMRATLGNSAHRCTARATMSWDRSRAYSSRTGSTARAPSGPESEPISVFVAGADHGASSRC</sequence>
<organism evidence="2 3">
    <name type="scientific">Aldrovandia affinis</name>
    <dbReference type="NCBI Taxonomy" id="143900"/>
    <lineage>
        <taxon>Eukaryota</taxon>
        <taxon>Metazoa</taxon>
        <taxon>Chordata</taxon>
        <taxon>Craniata</taxon>
        <taxon>Vertebrata</taxon>
        <taxon>Euteleostomi</taxon>
        <taxon>Actinopterygii</taxon>
        <taxon>Neopterygii</taxon>
        <taxon>Teleostei</taxon>
        <taxon>Notacanthiformes</taxon>
        <taxon>Halosauridae</taxon>
        <taxon>Aldrovandia</taxon>
    </lineage>
</organism>
<evidence type="ECO:0000313" key="3">
    <source>
        <dbReference type="Proteomes" id="UP001221898"/>
    </source>
</evidence>
<dbReference type="EMBL" id="JAINUG010000008">
    <property type="protein sequence ID" value="KAJ8415772.1"/>
    <property type="molecule type" value="Genomic_DNA"/>
</dbReference>
<name>A0AAD7T7I5_9TELE</name>
<gene>
    <name evidence="2" type="ORF">AAFF_G00403290</name>
</gene>
<proteinExistence type="predicted"/>
<dbReference type="Proteomes" id="UP001221898">
    <property type="component" value="Unassembled WGS sequence"/>
</dbReference>
<protein>
    <submittedName>
        <fullName evidence="2">Uncharacterized protein</fullName>
    </submittedName>
</protein>
<evidence type="ECO:0000256" key="1">
    <source>
        <dbReference type="SAM" id="MobiDB-lite"/>
    </source>
</evidence>
<evidence type="ECO:0000313" key="2">
    <source>
        <dbReference type="EMBL" id="KAJ8415772.1"/>
    </source>
</evidence>
<keyword evidence="3" id="KW-1185">Reference proteome</keyword>